<dbReference type="PROSITE" id="PS51015">
    <property type="entry name" value="YDG"/>
    <property type="match status" value="1"/>
</dbReference>
<dbReference type="PROSITE" id="PS51575">
    <property type="entry name" value="SAM_MT43_SUVAR39_2"/>
    <property type="match status" value="1"/>
</dbReference>
<gene>
    <name evidence="14" type="ORF">MKW94_019988</name>
</gene>
<dbReference type="GO" id="GO:0003690">
    <property type="term" value="F:double-stranded DNA binding"/>
    <property type="evidence" value="ECO:0007669"/>
    <property type="project" value="TreeGrafter"/>
</dbReference>
<protein>
    <submittedName>
        <fullName evidence="14">Uncharacterized protein</fullName>
    </submittedName>
</protein>
<dbReference type="SMART" id="SM00468">
    <property type="entry name" value="PreSET"/>
    <property type="match status" value="1"/>
</dbReference>
<keyword evidence="7 8" id="KW-0539">Nucleus</keyword>
<dbReference type="SUPFAM" id="SSF88697">
    <property type="entry name" value="PUA domain-like"/>
    <property type="match status" value="1"/>
</dbReference>
<dbReference type="PROSITE" id="PS50867">
    <property type="entry name" value="PRE_SET"/>
    <property type="match status" value="1"/>
</dbReference>
<evidence type="ECO:0000256" key="3">
    <source>
        <dbReference type="ARBA" id="ARBA00022603"/>
    </source>
</evidence>
<evidence type="ECO:0000256" key="2">
    <source>
        <dbReference type="ARBA" id="ARBA00022454"/>
    </source>
</evidence>
<evidence type="ECO:0000313" key="15">
    <source>
        <dbReference type="Proteomes" id="UP001177140"/>
    </source>
</evidence>
<keyword evidence="3" id="KW-0489">Methyltransferase</keyword>
<dbReference type="PROSITE" id="PS50280">
    <property type="entry name" value="SET"/>
    <property type="match status" value="1"/>
</dbReference>
<dbReference type="InterPro" id="IPR001214">
    <property type="entry name" value="SET_dom"/>
</dbReference>
<dbReference type="SMART" id="SM00466">
    <property type="entry name" value="SRA"/>
    <property type="match status" value="1"/>
</dbReference>
<dbReference type="PANTHER" id="PTHR45660:SF46">
    <property type="entry name" value="HISTONE-LYSINE N-METHYLTRANSFERASE, H3 LYSINE-9 SPECIFIC SUVH6"/>
    <property type="match status" value="1"/>
</dbReference>
<dbReference type="InterPro" id="IPR003105">
    <property type="entry name" value="SRA_YDG"/>
</dbReference>
<evidence type="ECO:0000256" key="7">
    <source>
        <dbReference type="ARBA" id="ARBA00023242"/>
    </source>
</evidence>
<dbReference type="PROSITE" id="PS50868">
    <property type="entry name" value="POST_SET"/>
    <property type="match status" value="1"/>
</dbReference>
<organism evidence="14 15">
    <name type="scientific">Papaver nudicaule</name>
    <name type="common">Iceland poppy</name>
    <dbReference type="NCBI Taxonomy" id="74823"/>
    <lineage>
        <taxon>Eukaryota</taxon>
        <taxon>Viridiplantae</taxon>
        <taxon>Streptophyta</taxon>
        <taxon>Embryophyta</taxon>
        <taxon>Tracheophyta</taxon>
        <taxon>Spermatophyta</taxon>
        <taxon>Magnoliopsida</taxon>
        <taxon>Ranunculales</taxon>
        <taxon>Papaveraceae</taxon>
        <taxon>Papaveroideae</taxon>
        <taxon>Papaver</taxon>
    </lineage>
</organism>
<dbReference type="InterPro" id="IPR046341">
    <property type="entry name" value="SET_dom_sf"/>
</dbReference>
<feature type="region of interest" description="Disordered" evidence="9">
    <location>
        <begin position="199"/>
        <end position="220"/>
    </location>
</feature>
<keyword evidence="4" id="KW-0808">Transferase</keyword>
<dbReference type="SMART" id="SM00317">
    <property type="entry name" value="SET"/>
    <property type="match status" value="1"/>
</dbReference>
<dbReference type="SUPFAM" id="SSF82199">
    <property type="entry name" value="SET domain"/>
    <property type="match status" value="1"/>
</dbReference>
<evidence type="ECO:0000256" key="6">
    <source>
        <dbReference type="ARBA" id="ARBA00022853"/>
    </source>
</evidence>
<keyword evidence="6" id="KW-0156">Chromatin regulator</keyword>
<dbReference type="Proteomes" id="UP001177140">
    <property type="component" value="Unassembled WGS sequence"/>
</dbReference>
<keyword evidence="2" id="KW-0158">Chromosome</keyword>
<feature type="domain" description="Post-SET" evidence="12">
    <location>
        <begin position="712"/>
        <end position="728"/>
    </location>
</feature>
<dbReference type="InterPro" id="IPR025794">
    <property type="entry name" value="H3-K9-MeTrfase_plant"/>
</dbReference>
<dbReference type="Gene3D" id="2.170.270.10">
    <property type="entry name" value="SET domain"/>
    <property type="match status" value="1"/>
</dbReference>
<reference evidence="14" key="1">
    <citation type="submission" date="2022-03" db="EMBL/GenBank/DDBJ databases">
        <title>A functionally conserved STORR gene fusion in Papaver species that diverged 16.8 million years ago.</title>
        <authorList>
            <person name="Catania T."/>
        </authorList>
    </citation>
    <scope>NUCLEOTIDE SEQUENCE</scope>
    <source>
        <strain evidence="14">S-191538</strain>
    </source>
</reference>
<evidence type="ECO:0000256" key="8">
    <source>
        <dbReference type="PROSITE-ProRule" id="PRU00358"/>
    </source>
</evidence>
<dbReference type="Pfam" id="PF05033">
    <property type="entry name" value="Pre-SET"/>
    <property type="match status" value="1"/>
</dbReference>
<sequence length="728" mass="81306">MRGLVHGVTSIRDNYKRRKVSTTRDFPKDCGRHATRLNAKKVLESLVSEHSPSLDQIELASALKAVQTKDNELSKSLSQMESQEPVQSLDTLQPQPTKDFVSKKAHVTLKVADGVSDIREHPIGWSNVPRFRNESLSEDGLNTNPISLSNKSNKEIADYNKKLDKQSLDDSRNKRKVPEDFDHSVCTKNHGGESITISSVPKPPRSTLSVARPASKNGGVVTRSKVRETLRLFQAMSRKLLQEELKVPGTLSKRIDLITAEEMKKQEKWVNTGDKILGHVPGVEIGDEFHYRVELSIIGLHGPFQGGIDQVKKDGKILATSVVSSGGYDDIDNFDVLVYSGQGGNPASGNKKAKDQKLERGNLALKNSMDEKSPVRVIRGFKEMDGLDHTRGKTIATYTYDGLYLVERYWQEKGRHGNNVYMFELRRIPGQPELGLREVKQAKKSRLRKGLCVEDISQGEEKMRICAVNTLDSEKPPQFKYIAKMKYTSSHNLIPLKGGCECTNGCSDSEKCLCVVKNGGEIPFNEDGALLEQKTVVYECGPLCKCPPSCYNRVSQHGIKFQLEIFKTKSRGWGVRSLNSIPSGSFICEYTGKLLAEKEADQRTGCDEYLFDLGRIKSSSQILATGLSNENVEDEEGYFTIDALEYGSVSRFINHSCSPNLVTQDVLYDHDDKRMPHVMLFAGENIPPMRELTYDYNYVVDTVCDSSSGNIKIKECLCGSNECSGRMY</sequence>
<dbReference type="InterPro" id="IPR051357">
    <property type="entry name" value="H3K9_HMTase_SUVAR3-9"/>
</dbReference>
<dbReference type="GO" id="GO:0032259">
    <property type="term" value="P:methylation"/>
    <property type="evidence" value="ECO:0007669"/>
    <property type="project" value="UniProtKB-KW"/>
</dbReference>
<dbReference type="EMBL" id="JAJJMA010194192">
    <property type="protein sequence ID" value="MCL7038803.1"/>
    <property type="molecule type" value="Genomic_DNA"/>
</dbReference>
<dbReference type="GO" id="GO:0042054">
    <property type="term" value="F:histone methyltransferase activity"/>
    <property type="evidence" value="ECO:0007669"/>
    <property type="project" value="InterPro"/>
</dbReference>
<evidence type="ECO:0000259" key="11">
    <source>
        <dbReference type="PROSITE" id="PS50867"/>
    </source>
</evidence>
<proteinExistence type="predicted"/>
<feature type="domain" description="Pre-SET" evidence="11">
    <location>
        <begin position="498"/>
        <end position="558"/>
    </location>
</feature>
<evidence type="ECO:0000313" key="14">
    <source>
        <dbReference type="EMBL" id="MCL7038803.1"/>
    </source>
</evidence>
<feature type="domain" description="SET" evidence="10">
    <location>
        <begin position="561"/>
        <end position="697"/>
    </location>
</feature>
<dbReference type="GO" id="GO:0005694">
    <property type="term" value="C:chromosome"/>
    <property type="evidence" value="ECO:0007669"/>
    <property type="project" value="UniProtKB-SubCell"/>
</dbReference>
<evidence type="ECO:0000256" key="4">
    <source>
        <dbReference type="ARBA" id="ARBA00022679"/>
    </source>
</evidence>
<comment type="caution">
    <text evidence="14">The sequence shown here is derived from an EMBL/GenBank/DDBJ whole genome shotgun (WGS) entry which is preliminary data.</text>
</comment>
<evidence type="ECO:0000256" key="1">
    <source>
        <dbReference type="ARBA" id="ARBA00004286"/>
    </source>
</evidence>
<dbReference type="Gene3D" id="2.30.280.10">
    <property type="entry name" value="SRA-YDG"/>
    <property type="match status" value="1"/>
</dbReference>
<dbReference type="InterPro" id="IPR015947">
    <property type="entry name" value="PUA-like_sf"/>
</dbReference>
<keyword evidence="5" id="KW-0949">S-adenosyl-L-methionine</keyword>
<dbReference type="InterPro" id="IPR036987">
    <property type="entry name" value="SRA-YDG_sf"/>
</dbReference>
<evidence type="ECO:0000259" key="12">
    <source>
        <dbReference type="PROSITE" id="PS50868"/>
    </source>
</evidence>
<evidence type="ECO:0000259" key="13">
    <source>
        <dbReference type="PROSITE" id="PS51015"/>
    </source>
</evidence>
<dbReference type="Pfam" id="PF02182">
    <property type="entry name" value="SAD_SRA"/>
    <property type="match status" value="1"/>
</dbReference>
<accession>A0AA42APE5</accession>
<dbReference type="AlphaFoldDB" id="A0AA42APE5"/>
<feature type="domain" description="YDG" evidence="13">
    <location>
        <begin position="278"/>
        <end position="427"/>
    </location>
</feature>
<dbReference type="GO" id="GO:0005634">
    <property type="term" value="C:nucleus"/>
    <property type="evidence" value="ECO:0007669"/>
    <property type="project" value="UniProtKB-SubCell"/>
</dbReference>
<comment type="subcellular location">
    <subcellularLocation>
        <location evidence="1">Chromosome</location>
    </subcellularLocation>
    <subcellularLocation>
        <location evidence="8">Nucleus</location>
    </subcellularLocation>
</comment>
<dbReference type="InterPro" id="IPR003616">
    <property type="entry name" value="Post-SET_dom"/>
</dbReference>
<evidence type="ECO:0000256" key="5">
    <source>
        <dbReference type="ARBA" id="ARBA00022691"/>
    </source>
</evidence>
<dbReference type="GO" id="GO:0008270">
    <property type="term" value="F:zinc ion binding"/>
    <property type="evidence" value="ECO:0007669"/>
    <property type="project" value="InterPro"/>
</dbReference>
<dbReference type="Pfam" id="PF00856">
    <property type="entry name" value="SET"/>
    <property type="match status" value="1"/>
</dbReference>
<dbReference type="InterPro" id="IPR007728">
    <property type="entry name" value="Pre-SET_dom"/>
</dbReference>
<dbReference type="PANTHER" id="PTHR45660">
    <property type="entry name" value="HISTONE-LYSINE N-METHYLTRANSFERASE SETMAR"/>
    <property type="match status" value="1"/>
</dbReference>
<feature type="compositionally biased region" description="Polar residues" evidence="9">
    <location>
        <begin position="74"/>
        <end position="93"/>
    </location>
</feature>
<evidence type="ECO:0000256" key="9">
    <source>
        <dbReference type="SAM" id="MobiDB-lite"/>
    </source>
</evidence>
<keyword evidence="15" id="KW-1185">Reference proteome</keyword>
<name>A0AA42APE5_PAPNU</name>
<evidence type="ECO:0000259" key="10">
    <source>
        <dbReference type="PROSITE" id="PS50280"/>
    </source>
</evidence>
<feature type="region of interest" description="Disordered" evidence="9">
    <location>
        <begin position="73"/>
        <end position="93"/>
    </location>
</feature>